<proteinExistence type="inferred from homology"/>
<dbReference type="GO" id="GO:0046872">
    <property type="term" value="F:metal ion binding"/>
    <property type="evidence" value="ECO:0007669"/>
    <property type="project" value="InterPro"/>
</dbReference>
<feature type="domain" description="Peptidase M16 C-terminal" evidence="7">
    <location>
        <begin position="700"/>
        <end position="845"/>
    </location>
</feature>
<accession>A0A085JGB5</accession>
<dbReference type="InterPro" id="IPR011765">
    <property type="entry name" value="Pept_M16_N"/>
</dbReference>
<dbReference type="PANTHER" id="PTHR43690">
    <property type="entry name" value="NARDILYSIN"/>
    <property type="match status" value="1"/>
</dbReference>
<protein>
    <submittedName>
        <fullName evidence="8">Putative zinc protease</fullName>
        <ecNumber evidence="8">3.4.24.-</ecNumber>
        <ecNumber evidence="8">3.4.99.-</ecNumber>
    </submittedName>
</protein>
<evidence type="ECO:0000313" key="9">
    <source>
        <dbReference type="Proteomes" id="UP000028602"/>
    </source>
</evidence>
<dbReference type="InterPro" id="IPR011249">
    <property type="entry name" value="Metalloenz_LuxS/M16"/>
</dbReference>
<comment type="similarity">
    <text evidence="1">Belongs to the peptidase M16 family.</text>
</comment>
<sequence>MKQMKWVVVFLSVFTSSWGIAGEKLSGFPRIIEGQLANGFSYTLVPMEGYQHRVDIRLSVDAGSLDQQANEPAVAHMVEHMVFRGSRQYPQGGASLLQSHGWQRARQYNAMTNYERTLFMMSPPDGSAGIPLAMKALSQMTGAASITDADLQSERRIIMEEWRGQLGVASRMNQQRVAALREGSRYPSRPPIGDEKSIQDTGAGALRQFYQRWYRPGNMRLLIIGDFDVQQARQLITDAFQGMPAAPVSARNYYEPVLANQLRVVRLQDSQSGNSQVSLVSRFSPGPDTTLTQRLVSQIALQVLTRQLQTSGPDVQATGSRIIVRKSAIGRDTQALGLFVDVTPGQHQQGLTRLLRERERFLRYGADPADIADERQAIREAAIAMAARPEQRDFSGWVRELSVRWEQKQPFTDSQQRGKAILSLTDSITDAQVNQQITDWLLAGDQLVQFGIPGRRTARLPDSQEVRRQMAEVATLALSPYRRPPAAVLPQLPAVTGAGSLNALKIYPEQQTRQWTLSNGDTLVWLKTPLAKDRVYLSATSPSGFLMQGLDRWQSQLAGQMIKQSGPAGWRTGDFGRWKKEHSVSLLITQQPDELLIDSVGTARDLENLLAINHQIQVNAGIDPQVRGESMMQLLRQQATREQSDNGDRELQIYRLRYGLPDTGAAADTGRLSRTENSEFLQQWRQTVRAPMTWYLVADDVPELVPLAARYLATIPRGKPRRLTRELPVSGYDDWVSETNAEPRATVNAWSFTSRRWSPEDAVRLNVAQNLATQALKSSLRDDALGVYRLRFSSTLNDRHQRIESALSFTTAPQRAGELWQRALQVFRQLPSQITPQQVEEQRRQFELAEQSRSGDIYSLQKRLILSYRHYHDPRYLSEVKGLAAAIQTDKVREMAELLVNQLNLKVFIGLPKPAAEEKGP</sequence>
<evidence type="ECO:0000259" key="6">
    <source>
        <dbReference type="Pfam" id="PF00675"/>
    </source>
</evidence>
<evidence type="ECO:0000256" key="2">
    <source>
        <dbReference type="ARBA" id="ARBA00022670"/>
    </source>
</evidence>
<dbReference type="eggNOG" id="COG0612">
    <property type="taxonomic scope" value="Bacteria"/>
</dbReference>
<name>A0A085JGB5_9GAMM</name>
<dbReference type="EC" id="3.4.24.-" evidence="8"/>
<comment type="caution">
    <text evidence="8">The sequence shown here is derived from an EMBL/GenBank/DDBJ whole genome shotgun (WGS) entry which is preliminary data.</text>
</comment>
<dbReference type="OrthoDB" id="9811314at2"/>
<keyword evidence="4" id="KW-0862">Zinc</keyword>
<dbReference type="Gene3D" id="3.30.830.10">
    <property type="entry name" value="Metalloenzyme, LuxS/M16 peptidase-like"/>
    <property type="match status" value="3"/>
</dbReference>
<dbReference type="AlphaFoldDB" id="A0A085JGB5"/>
<dbReference type="EC" id="3.4.99.-" evidence="8"/>
<keyword evidence="3 8" id="KW-0378">Hydrolase</keyword>
<feature type="domain" description="Peptidase M16 N-terminal" evidence="6">
    <location>
        <begin position="50"/>
        <end position="162"/>
    </location>
</feature>
<evidence type="ECO:0000259" key="7">
    <source>
        <dbReference type="Pfam" id="PF05193"/>
    </source>
</evidence>
<dbReference type="GO" id="GO:0006508">
    <property type="term" value="P:proteolysis"/>
    <property type="evidence" value="ECO:0007669"/>
    <property type="project" value="UniProtKB-KW"/>
</dbReference>
<evidence type="ECO:0000256" key="4">
    <source>
        <dbReference type="ARBA" id="ARBA00022833"/>
    </source>
</evidence>
<dbReference type="Pfam" id="PF05193">
    <property type="entry name" value="Peptidase_M16_C"/>
    <property type="match status" value="2"/>
</dbReference>
<dbReference type="Pfam" id="PF00675">
    <property type="entry name" value="Peptidase_M16"/>
    <property type="match status" value="1"/>
</dbReference>
<feature type="domain" description="Peptidase M16 C-terminal" evidence="7">
    <location>
        <begin position="205"/>
        <end position="376"/>
    </location>
</feature>
<keyword evidence="9" id="KW-1185">Reference proteome</keyword>
<evidence type="ECO:0000256" key="5">
    <source>
        <dbReference type="ARBA" id="ARBA00023049"/>
    </source>
</evidence>
<keyword evidence="5" id="KW-0482">Metalloprotease</keyword>
<keyword evidence="2 8" id="KW-0645">Protease</keyword>
<dbReference type="GO" id="GO:0008237">
    <property type="term" value="F:metallopeptidase activity"/>
    <property type="evidence" value="ECO:0007669"/>
    <property type="project" value="UniProtKB-KW"/>
</dbReference>
<dbReference type="PANTHER" id="PTHR43690:SF34">
    <property type="entry name" value="ZINC PROTEASE PQQL-LIKE"/>
    <property type="match status" value="1"/>
</dbReference>
<evidence type="ECO:0000256" key="3">
    <source>
        <dbReference type="ARBA" id="ARBA00022801"/>
    </source>
</evidence>
<dbReference type="Proteomes" id="UP000028602">
    <property type="component" value="Unassembled WGS sequence"/>
</dbReference>
<gene>
    <name evidence="8" type="ORF">GTPT_1850</name>
</gene>
<dbReference type="EMBL" id="JMPR01000031">
    <property type="protein sequence ID" value="KFD19511.1"/>
    <property type="molecule type" value="Genomic_DNA"/>
</dbReference>
<dbReference type="InterPro" id="IPR007863">
    <property type="entry name" value="Peptidase_M16_C"/>
</dbReference>
<evidence type="ECO:0000313" key="8">
    <source>
        <dbReference type="EMBL" id="KFD19511.1"/>
    </source>
</evidence>
<evidence type="ECO:0000256" key="1">
    <source>
        <dbReference type="ARBA" id="ARBA00007261"/>
    </source>
</evidence>
<reference evidence="8 9" key="1">
    <citation type="submission" date="2014-05" db="EMBL/GenBank/DDBJ databases">
        <title>ATOL: Assembling a taxonomically balanced genome-scale reconstruction of the evolutionary history of the Enterobacteriaceae.</title>
        <authorList>
            <person name="Plunkett G.III."/>
            <person name="Neeno-Eckwall E.C."/>
            <person name="Glasner J.D."/>
            <person name="Perna N.T."/>
        </authorList>
    </citation>
    <scope>NUCLEOTIDE SEQUENCE [LARGE SCALE GENOMIC DNA]</scope>
    <source>
        <strain evidence="8 9">ATCC 33301</strain>
    </source>
</reference>
<organism evidence="8 9">
    <name type="scientific">Tatumella ptyseos ATCC 33301</name>
    <dbReference type="NCBI Taxonomy" id="1005995"/>
    <lineage>
        <taxon>Bacteria</taxon>
        <taxon>Pseudomonadati</taxon>
        <taxon>Pseudomonadota</taxon>
        <taxon>Gammaproteobacteria</taxon>
        <taxon>Enterobacterales</taxon>
        <taxon>Erwiniaceae</taxon>
        <taxon>Tatumella</taxon>
    </lineage>
</organism>
<dbReference type="RefSeq" id="WP_029990468.1">
    <property type="nucleotide sequence ID" value="NZ_ATMJ01000026.1"/>
</dbReference>
<dbReference type="InterPro" id="IPR050626">
    <property type="entry name" value="Peptidase_M16"/>
</dbReference>
<dbReference type="SUPFAM" id="SSF63411">
    <property type="entry name" value="LuxS/MPP-like metallohydrolase"/>
    <property type="match status" value="3"/>
</dbReference>